<evidence type="ECO:0000313" key="5">
    <source>
        <dbReference type="Proteomes" id="UP000034350"/>
    </source>
</evidence>
<dbReference type="InterPro" id="IPR000704">
    <property type="entry name" value="Casein_kinase_II_reg-sub"/>
</dbReference>
<comment type="function">
    <text evidence="2 3">Regulatory subunit of casein kinase II/CK2. As part of the kinase complex regulates the basal catalytic activity of the alpha subunit a constitutively active serine/threonine-protein kinase that phosphorylates a large number of substrates containing acidic residues C-terminal to the phosphorylated serine or threonine.</text>
</comment>
<accession>A0A0F9WTD8</accession>
<dbReference type="GO" id="GO:0005956">
    <property type="term" value="C:protein kinase CK2 complex"/>
    <property type="evidence" value="ECO:0007669"/>
    <property type="project" value="UniProtKB-UniRule"/>
</dbReference>
<dbReference type="Gene3D" id="1.10.1820.10">
    <property type="entry name" value="protein kinase ck2 holoenzyme, chain C, domain 1"/>
    <property type="match status" value="1"/>
</dbReference>
<dbReference type="OrthoDB" id="2275560at2759"/>
<dbReference type="OMA" id="FGFSVYH"/>
<dbReference type="GO" id="GO:0016301">
    <property type="term" value="F:kinase activity"/>
    <property type="evidence" value="ECO:0007669"/>
    <property type="project" value="UniProtKB-KW"/>
</dbReference>
<keyword evidence="4" id="KW-0808">Transferase</keyword>
<comment type="similarity">
    <text evidence="1 3">Belongs to the casein kinase 2 subunit beta family.</text>
</comment>
<dbReference type="PRINTS" id="PR00472">
    <property type="entry name" value="CASNKINASEII"/>
</dbReference>
<dbReference type="SMART" id="SM01085">
    <property type="entry name" value="CK_II_beta"/>
    <property type="match status" value="1"/>
</dbReference>
<sequence length="211" mass="24362">MKEKTLEFKEESSEVSESQYWTGKFFLKKEHGFLARIPDSYINDSFNLVGLNKKISNIETCYNAILDNTTSKDILEESALYYLIHQRYIFTTTGLEDILEKVLNKDYGSCSRVGCSTPLIPIGGSNEPKVSSTKVYCFNCVCIYLPKGPIKGLDGCAWGKYFPHFLLITYPYKFKKKKLQEYVPKIYGFRIYEIEEEEENESIDEDSMCAE</sequence>
<dbReference type="VEuPathDB" id="MicrosporidiaDB:NCER_100185"/>
<organism evidence="4 5">
    <name type="scientific">Vairimorpha ceranae</name>
    <dbReference type="NCBI Taxonomy" id="40302"/>
    <lineage>
        <taxon>Eukaryota</taxon>
        <taxon>Fungi</taxon>
        <taxon>Fungi incertae sedis</taxon>
        <taxon>Microsporidia</taxon>
        <taxon>Nosematidae</taxon>
        <taxon>Vairimorpha</taxon>
    </lineage>
</organism>
<dbReference type="Pfam" id="PF01214">
    <property type="entry name" value="CK_II_beta"/>
    <property type="match status" value="1"/>
</dbReference>
<comment type="caution">
    <text evidence="4">The sequence shown here is derived from an EMBL/GenBank/DDBJ whole genome shotgun (WGS) entry which is preliminary data.</text>
</comment>
<dbReference type="PANTHER" id="PTHR11740:SF21">
    <property type="entry name" value="CASEIN KINASE II SUBUNIT BETA"/>
    <property type="match status" value="1"/>
</dbReference>
<dbReference type="InterPro" id="IPR016149">
    <property type="entry name" value="Casein_kin_II_reg-sub_N"/>
</dbReference>
<dbReference type="InterPro" id="IPR035991">
    <property type="entry name" value="Casein_kinase_II_beta-like"/>
</dbReference>
<dbReference type="Proteomes" id="UP000034350">
    <property type="component" value="Unassembled WGS sequence"/>
</dbReference>
<dbReference type="AlphaFoldDB" id="A0A0F9WTD8"/>
<reference evidence="4 5" key="1">
    <citation type="journal article" date="2015" name="Environ. Microbiol.">
        <title>Genome analyses suggest the presence of polyploidy and recent human-driven expansions in eight global populations of the honeybee pathogen Nosema ceranae.</title>
        <authorList>
            <person name="Pelin A."/>
            <person name="Selman M."/>
            <person name="Aris-Brosou S."/>
            <person name="Farinelli L."/>
            <person name="Corradi N."/>
        </authorList>
    </citation>
    <scope>NUCLEOTIDE SEQUENCE [LARGE SCALE GENOMIC DNA]</scope>
    <source>
        <strain evidence="4 5">PA08 1199</strain>
    </source>
</reference>
<dbReference type="VEuPathDB" id="MicrosporidiaDB:G9O61_00g005520"/>
<comment type="subunit">
    <text evidence="3">Tetramer of two alpha and two beta subunits.</text>
</comment>
<dbReference type="VEuPathDB" id="MicrosporidiaDB:AAJ76_700073809"/>
<protein>
    <recommendedName>
        <fullName evidence="3">Casein kinase II subunit beta</fullName>
        <shortName evidence="3">CK II beta</shortName>
    </recommendedName>
</protein>
<dbReference type="GO" id="GO:0005737">
    <property type="term" value="C:cytoplasm"/>
    <property type="evidence" value="ECO:0007669"/>
    <property type="project" value="TreeGrafter"/>
</dbReference>
<evidence type="ECO:0000313" key="4">
    <source>
        <dbReference type="EMBL" id="KKO76088.1"/>
    </source>
</evidence>
<dbReference type="GeneID" id="36321260"/>
<evidence type="ECO:0000256" key="3">
    <source>
        <dbReference type="RuleBase" id="RU361268"/>
    </source>
</evidence>
<dbReference type="SUPFAM" id="SSF57798">
    <property type="entry name" value="Casein kinase II beta subunit"/>
    <property type="match status" value="1"/>
</dbReference>
<dbReference type="Gene3D" id="2.20.25.20">
    <property type="match status" value="1"/>
</dbReference>
<dbReference type="EMBL" id="JPQZ01000007">
    <property type="protein sequence ID" value="KKO76088.1"/>
    <property type="molecule type" value="Genomic_DNA"/>
</dbReference>
<name>A0A0F9WTD8_9MICR</name>
<dbReference type="GO" id="GO:0019887">
    <property type="term" value="F:protein kinase regulator activity"/>
    <property type="evidence" value="ECO:0007669"/>
    <property type="project" value="InterPro"/>
</dbReference>
<keyword evidence="5" id="KW-1185">Reference proteome</keyword>
<proteinExistence type="inferred from homology"/>
<dbReference type="RefSeq" id="XP_024331830.1">
    <property type="nucleotide sequence ID" value="XM_024476307.1"/>
</dbReference>
<dbReference type="PANTHER" id="PTHR11740">
    <property type="entry name" value="CASEIN KINASE II SUBUNIT BETA"/>
    <property type="match status" value="1"/>
</dbReference>
<gene>
    <name evidence="4" type="ORF">AAJ76_700073809</name>
</gene>
<evidence type="ECO:0000256" key="2">
    <source>
        <dbReference type="ARBA" id="ARBA00045899"/>
    </source>
</evidence>
<evidence type="ECO:0000256" key="1">
    <source>
        <dbReference type="ARBA" id="ARBA00006941"/>
    </source>
</evidence>
<keyword evidence="4" id="KW-0418">Kinase</keyword>